<evidence type="ECO:0000313" key="2">
    <source>
        <dbReference type="EMBL" id="MED6256913.1"/>
    </source>
</evidence>
<evidence type="ECO:0000256" key="1">
    <source>
        <dbReference type="SAM" id="MobiDB-lite"/>
    </source>
</evidence>
<proteinExistence type="predicted"/>
<comment type="caution">
    <text evidence="2">The sequence shown here is derived from an EMBL/GenBank/DDBJ whole genome shotgun (WGS) entry which is preliminary data.</text>
</comment>
<protein>
    <submittedName>
        <fullName evidence="2">Uncharacterized protein</fullName>
    </submittedName>
</protein>
<feature type="region of interest" description="Disordered" evidence="1">
    <location>
        <begin position="1"/>
        <end position="53"/>
    </location>
</feature>
<dbReference type="Proteomes" id="UP001345963">
    <property type="component" value="Unassembled WGS sequence"/>
</dbReference>
<organism evidence="2 3">
    <name type="scientific">Ataeniobius toweri</name>
    <dbReference type="NCBI Taxonomy" id="208326"/>
    <lineage>
        <taxon>Eukaryota</taxon>
        <taxon>Metazoa</taxon>
        <taxon>Chordata</taxon>
        <taxon>Craniata</taxon>
        <taxon>Vertebrata</taxon>
        <taxon>Euteleostomi</taxon>
        <taxon>Actinopterygii</taxon>
        <taxon>Neopterygii</taxon>
        <taxon>Teleostei</taxon>
        <taxon>Neoteleostei</taxon>
        <taxon>Acanthomorphata</taxon>
        <taxon>Ovalentaria</taxon>
        <taxon>Atherinomorphae</taxon>
        <taxon>Cyprinodontiformes</taxon>
        <taxon>Goodeidae</taxon>
        <taxon>Ataeniobius</taxon>
    </lineage>
</organism>
<keyword evidence="3" id="KW-1185">Reference proteome</keyword>
<reference evidence="2 3" key="1">
    <citation type="submission" date="2021-07" db="EMBL/GenBank/DDBJ databases">
        <authorList>
            <person name="Palmer J.M."/>
        </authorList>
    </citation>
    <scope>NUCLEOTIDE SEQUENCE [LARGE SCALE GENOMIC DNA]</scope>
    <source>
        <strain evidence="2 3">AT_MEX2019</strain>
        <tissue evidence="2">Muscle</tissue>
    </source>
</reference>
<dbReference type="EMBL" id="JAHUTI010078790">
    <property type="protein sequence ID" value="MED6256913.1"/>
    <property type="molecule type" value="Genomic_DNA"/>
</dbReference>
<gene>
    <name evidence="2" type="ORF">ATANTOWER_001292</name>
</gene>
<feature type="compositionally biased region" description="Polar residues" evidence="1">
    <location>
        <begin position="20"/>
        <end position="35"/>
    </location>
</feature>
<accession>A0ABU7C2J8</accession>
<name>A0ABU7C2J8_9TELE</name>
<sequence length="100" mass="11086">MYANLPGGLRGRPAVERVSANEQSFRTGETGTETFSQSPLIPPIIPQTPTQENKMQTIAQSSLFYSFLTFSLQFLFPSYSKDLQSLVSLGRSRRDSPGPE</sequence>
<evidence type="ECO:0000313" key="3">
    <source>
        <dbReference type="Proteomes" id="UP001345963"/>
    </source>
</evidence>